<evidence type="ECO:0000313" key="2">
    <source>
        <dbReference type="Proteomes" id="UP000309997"/>
    </source>
</evidence>
<comment type="caution">
    <text evidence="1">The sequence shown here is derived from an EMBL/GenBank/DDBJ whole genome shotgun (WGS) entry which is preliminary data.</text>
</comment>
<protein>
    <submittedName>
        <fullName evidence="1">Uncharacterized protein</fullName>
    </submittedName>
</protein>
<dbReference type="Proteomes" id="UP000309997">
    <property type="component" value="Unassembled WGS sequence"/>
</dbReference>
<organism evidence="1 2">
    <name type="scientific">Populus alba</name>
    <name type="common">White poplar</name>
    <dbReference type="NCBI Taxonomy" id="43335"/>
    <lineage>
        <taxon>Eukaryota</taxon>
        <taxon>Viridiplantae</taxon>
        <taxon>Streptophyta</taxon>
        <taxon>Embryophyta</taxon>
        <taxon>Tracheophyta</taxon>
        <taxon>Spermatophyta</taxon>
        <taxon>Magnoliopsida</taxon>
        <taxon>eudicotyledons</taxon>
        <taxon>Gunneridae</taxon>
        <taxon>Pentapetalae</taxon>
        <taxon>rosids</taxon>
        <taxon>fabids</taxon>
        <taxon>Malpighiales</taxon>
        <taxon>Salicaceae</taxon>
        <taxon>Saliceae</taxon>
        <taxon>Populus</taxon>
    </lineage>
</organism>
<keyword evidence="2" id="KW-1185">Reference proteome</keyword>
<name>A0ACC4AZ97_POPAL</name>
<gene>
    <name evidence="1" type="ORF">D5086_025359</name>
</gene>
<dbReference type="EMBL" id="RCHU02000014">
    <property type="protein sequence ID" value="KAL3571455.1"/>
    <property type="molecule type" value="Genomic_DNA"/>
</dbReference>
<sequence>MLEALSAKKKEFRGLRLSNWLAAYAIYQLDRGKQTVFASKEEDRMIRYQPIQWKVLHLSLSEREIEGTQRELKKMKADYAKLEIKHAKLSGKLKQLEHDVEQAREIRRRLEQIVEQQYIMINMLQILIGMTPPSTFGTGEAGLQVHHLPVSQSGTTGLRQSPVPQGFDGFLFAIAGPRLGVPAVSNTVKLLSQHQEKSGARVAQGQRAPLQHQHRMIIHHIT</sequence>
<accession>A0ACC4AZ97</accession>
<evidence type="ECO:0000313" key="1">
    <source>
        <dbReference type="EMBL" id="KAL3571455.1"/>
    </source>
</evidence>
<reference evidence="1 2" key="1">
    <citation type="journal article" date="2024" name="Plant Biotechnol. J.">
        <title>Genome and CRISPR/Cas9 system of a widespread forest tree (Populus alba) in the world.</title>
        <authorList>
            <person name="Liu Y.J."/>
            <person name="Jiang P.F."/>
            <person name="Han X.M."/>
            <person name="Li X.Y."/>
            <person name="Wang H.M."/>
            <person name="Wang Y.J."/>
            <person name="Wang X.X."/>
            <person name="Zeng Q.Y."/>
        </authorList>
    </citation>
    <scope>NUCLEOTIDE SEQUENCE [LARGE SCALE GENOMIC DNA]</scope>
    <source>
        <strain evidence="2">cv. PAL-ZL1</strain>
    </source>
</reference>
<proteinExistence type="predicted"/>